<dbReference type="OrthoDB" id="6049566at2759"/>
<organism evidence="1">
    <name type="scientific">Darwinula stevensoni</name>
    <dbReference type="NCBI Taxonomy" id="69355"/>
    <lineage>
        <taxon>Eukaryota</taxon>
        <taxon>Metazoa</taxon>
        <taxon>Ecdysozoa</taxon>
        <taxon>Arthropoda</taxon>
        <taxon>Crustacea</taxon>
        <taxon>Oligostraca</taxon>
        <taxon>Ostracoda</taxon>
        <taxon>Podocopa</taxon>
        <taxon>Podocopida</taxon>
        <taxon>Darwinulocopina</taxon>
        <taxon>Darwinuloidea</taxon>
        <taxon>Darwinulidae</taxon>
        <taxon>Darwinula</taxon>
    </lineage>
</organism>
<dbReference type="AlphaFoldDB" id="A0A7R8XFU2"/>
<keyword evidence="2" id="KW-1185">Reference proteome</keyword>
<gene>
    <name evidence="1" type="ORF">DSTB1V02_LOCUS6825</name>
</gene>
<proteinExistence type="predicted"/>
<reference evidence="1" key="1">
    <citation type="submission" date="2020-11" db="EMBL/GenBank/DDBJ databases">
        <authorList>
            <person name="Tran Van P."/>
        </authorList>
    </citation>
    <scope>NUCLEOTIDE SEQUENCE</scope>
</reference>
<dbReference type="EMBL" id="CAJPEV010001297">
    <property type="protein sequence ID" value="CAG0891897.1"/>
    <property type="molecule type" value="Genomic_DNA"/>
</dbReference>
<accession>A0A7R8XFU2</accession>
<evidence type="ECO:0000313" key="1">
    <source>
        <dbReference type="EMBL" id="CAD7246983.1"/>
    </source>
</evidence>
<protein>
    <submittedName>
        <fullName evidence="1">Uncharacterized protein</fullName>
    </submittedName>
</protein>
<name>A0A7R8XFU2_9CRUS</name>
<dbReference type="EMBL" id="LR900814">
    <property type="protein sequence ID" value="CAD7246983.1"/>
    <property type="molecule type" value="Genomic_DNA"/>
</dbReference>
<sequence>MALLSGNCEHGDSHQDESVSYYPQLLPSEARKQRVVRERHKASFIKSWLPELRAKSSQRLCLALLLFVLDPRPSMAAPVRSYSSKPPRWTNPCGIPSDPSLIHDMREEHDIDPSTDAEILTKILQQAKRVRLYMEEVRERYVFETFNLDFDTHHQLWKDSRTDWLPSHSKIPKELGEVTPQEHLRGLQMQGFMKAVYEYFQQYSVGLEQFILDQAMYGGPHQESIQTLETQVMQLLCELQVGMMEKGIRPNPDVPRDVMSEEFRDIEDESQRNLRDWIIFRDLNNAVEYSIDGLNHLLHGGP</sequence>
<evidence type="ECO:0000313" key="2">
    <source>
        <dbReference type="Proteomes" id="UP000677054"/>
    </source>
</evidence>
<dbReference type="Proteomes" id="UP000677054">
    <property type="component" value="Unassembled WGS sequence"/>
</dbReference>